<comment type="caution">
    <text evidence="1">The sequence shown here is derived from an EMBL/GenBank/DDBJ whole genome shotgun (WGS) entry which is preliminary data.</text>
</comment>
<evidence type="ECO:0000313" key="1">
    <source>
        <dbReference type="EMBL" id="MFC0393491.1"/>
    </source>
</evidence>
<organism evidence="1 2">
    <name type="scientific">Paenibacillus mendelii</name>
    <dbReference type="NCBI Taxonomy" id="206163"/>
    <lineage>
        <taxon>Bacteria</taxon>
        <taxon>Bacillati</taxon>
        <taxon>Bacillota</taxon>
        <taxon>Bacilli</taxon>
        <taxon>Bacillales</taxon>
        <taxon>Paenibacillaceae</taxon>
        <taxon>Paenibacillus</taxon>
    </lineage>
</organism>
<dbReference type="EMBL" id="JBHLVF010000034">
    <property type="protein sequence ID" value="MFC0393491.1"/>
    <property type="molecule type" value="Genomic_DNA"/>
</dbReference>
<gene>
    <name evidence="1" type="ORF">ACFFJ8_19230</name>
</gene>
<dbReference type="RefSeq" id="WP_204821738.1">
    <property type="nucleotide sequence ID" value="NZ_JANHOF010000008.1"/>
</dbReference>
<sequence length="209" mass="24066">MKITCYCDANASMGYIYLKPTKYATATAGSDHELAKYIDPNQVCIPYVTDNNLAADLDRMKIPPNTFKQDCGTAYDTEYGNDMDPQGYIIGIELTLKHQRFIELVNQQAFKVIQTHWRDWQYHVVTFDHMENVFKPGHLLYKLTNDEDAFIIVELAAPEELGITYSNMDDKRPIAIFKALISARDDIYPLEYLLKPNFVLHIDETSPTR</sequence>
<keyword evidence="2" id="KW-1185">Reference proteome</keyword>
<evidence type="ECO:0000313" key="2">
    <source>
        <dbReference type="Proteomes" id="UP001589818"/>
    </source>
</evidence>
<protein>
    <submittedName>
        <fullName evidence="1">Uncharacterized protein</fullName>
    </submittedName>
</protein>
<reference evidence="1 2" key="1">
    <citation type="submission" date="2024-09" db="EMBL/GenBank/DDBJ databases">
        <authorList>
            <person name="Sun Q."/>
            <person name="Mori K."/>
        </authorList>
    </citation>
    <scope>NUCLEOTIDE SEQUENCE [LARGE SCALE GENOMIC DNA]</scope>
    <source>
        <strain evidence="1 2">CCM 4839</strain>
    </source>
</reference>
<dbReference type="Proteomes" id="UP001589818">
    <property type="component" value="Unassembled WGS sequence"/>
</dbReference>
<name>A0ABV6JCH9_9BACL</name>
<accession>A0ABV6JCH9</accession>
<proteinExistence type="predicted"/>